<evidence type="ECO:0000256" key="9">
    <source>
        <dbReference type="ARBA" id="ARBA00023232"/>
    </source>
</evidence>
<dbReference type="EMBL" id="RRYP01010999">
    <property type="protein sequence ID" value="TNV78033.1"/>
    <property type="molecule type" value="Genomic_DNA"/>
</dbReference>
<organism evidence="16 17">
    <name type="scientific">Halteria grandinella</name>
    <dbReference type="NCBI Taxonomy" id="5974"/>
    <lineage>
        <taxon>Eukaryota</taxon>
        <taxon>Sar</taxon>
        <taxon>Alveolata</taxon>
        <taxon>Ciliophora</taxon>
        <taxon>Intramacronucleata</taxon>
        <taxon>Spirotrichea</taxon>
        <taxon>Stichotrichia</taxon>
        <taxon>Sporadotrichida</taxon>
        <taxon>Halteriidae</taxon>
        <taxon>Halteria</taxon>
    </lineage>
</organism>
<feature type="binding site" evidence="12">
    <location>
        <position position="234"/>
    </location>
    <ligand>
        <name>Ca(2+)</name>
        <dbReference type="ChEBI" id="CHEBI:29108"/>
    </ligand>
</feature>
<dbReference type="Pfam" id="PF01557">
    <property type="entry name" value="FAA_hydrolase"/>
    <property type="match status" value="1"/>
</dbReference>
<dbReference type="GO" id="GO:0006572">
    <property type="term" value="P:L-tyrosine catabolic process"/>
    <property type="evidence" value="ECO:0007669"/>
    <property type="project" value="UniProtKB-UniRule"/>
</dbReference>
<evidence type="ECO:0000256" key="3">
    <source>
        <dbReference type="ARBA" id="ARBA00012094"/>
    </source>
</evidence>
<dbReference type="Proteomes" id="UP000785679">
    <property type="component" value="Unassembled WGS sequence"/>
</dbReference>
<feature type="binding site" evidence="12">
    <location>
        <position position="132"/>
    </location>
    <ligand>
        <name>Ca(2+)</name>
        <dbReference type="ChEBI" id="CHEBI:29108"/>
    </ligand>
</feature>
<dbReference type="InterPro" id="IPR036462">
    <property type="entry name" value="Fumarylacetoacetase_N_sf"/>
</dbReference>
<dbReference type="SUPFAM" id="SSF63433">
    <property type="entry name" value="Fumarylacetoacetate hydrolase, FAH, N-terminal domain"/>
    <property type="match status" value="1"/>
</dbReference>
<feature type="binding site" evidence="12">
    <location>
        <position position="254"/>
    </location>
    <ligand>
        <name>Mg(2+)</name>
        <dbReference type="ChEBI" id="CHEBI:18420"/>
    </ligand>
</feature>
<keyword evidence="8 13" id="KW-0828">Tyrosine catabolism</keyword>
<evidence type="ECO:0000313" key="16">
    <source>
        <dbReference type="EMBL" id="TNV78033.1"/>
    </source>
</evidence>
<dbReference type="EC" id="3.7.1.2" evidence="3 13"/>
<feature type="binding site" evidence="12">
    <location>
        <position position="258"/>
    </location>
    <ligand>
        <name>Mg(2+)</name>
        <dbReference type="ChEBI" id="CHEBI:18420"/>
    </ligand>
</feature>
<feature type="domain" description="Fumarylacetoacetase-like C-terminal" evidence="14">
    <location>
        <begin position="130"/>
        <end position="409"/>
    </location>
</feature>
<comment type="pathway">
    <text evidence="1 13">Amino-acid degradation; L-phenylalanine degradation; acetoacetate and fumarate from L-phenylalanine: step 6/6.</text>
</comment>
<accession>A0A8J8T1H0</accession>
<dbReference type="GO" id="GO:0006559">
    <property type="term" value="P:L-phenylalanine catabolic process"/>
    <property type="evidence" value="ECO:0007669"/>
    <property type="project" value="UniProtKB-UniRule"/>
</dbReference>
<evidence type="ECO:0000256" key="1">
    <source>
        <dbReference type="ARBA" id="ARBA00004782"/>
    </source>
</evidence>
<keyword evidence="5 13" id="KW-0378">Hydrolase</keyword>
<dbReference type="Gene3D" id="3.90.850.10">
    <property type="entry name" value="Fumarylacetoacetase-like, C-terminal domain"/>
    <property type="match status" value="1"/>
</dbReference>
<feature type="binding site" evidence="12">
    <location>
        <position position="202"/>
    </location>
    <ligand>
        <name>Ca(2+)</name>
        <dbReference type="ChEBI" id="CHEBI:29108"/>
    </ligand>
</feature>
<feature type="active site" description="Proton acceptor" evidence="10">
    <location>
        <position position="139"/>
    </location>
</feature>
<comment type="similarity">
    <text evidence="2 13">Belongs to the FAH family.</text>
</comment>
<keyword evidence="4 12" id="KW-0479">Metal-binding</keyword>
<evidence type="ECO:0000259" key="14">
    <source>
        <dbReference type="Pfam" id="PF01557"/>
    </source>
</evidence>
<dbReference type="InterPro" id="IPR005959">
    <property type="entry name" value="Fumarylacetoacetase"/>
</dbReference>
<evidence type="ECO:0000256" key="11">
    <source>
        <dbReference type="PIRSR" id="PIRSR605959-2"/>
    </source>
</evidence>
<dbReference type="GO" id="GO:0046872">
    <property type="term" value="F:metal ion binding"/>
    <property type="evidence" value="ECO:0007669"/>
    <property type="project" value="UniProtKB-UniRule"/>
</dbReference>
<evidence type="ECO:0000256" key="5">
    <source>
        <dbReference type="ARBA" id="ARBA00022801"/>
    </source>
</evidence>
<evidence type="ECO:0000256" key="7">
    <source>
        <dbReference type="ARBA" id="ARBA00022842"/>
    </source>
</evidence>
<dbReference type="SUPFAM" id="SSF56529">
    <property type="entry name" value="FAH"/>
    <property type="match status" value="1"/>
</dbReference>
<dbReference type="InterPro" id="IPR036663">
    <property type="entry name" value="Fumarylacetoacetase_C_sf"/>
</dbReference>
<dbReference type="InterPro" id="IPR015377">
    <property type="entry name" value="Fumarylacetoacetase_N"/>
</dbReference>
<evidence type="ECO:0000256" key="10">
    <source>
        <dbReference type="PIRSR" id="PIRSR605959-1"/>
    </source>
</evidence>
<evidence type="ECO:0000313" key="17">
    <source>
        <dbReference type="Proteomes" id="UP000785679"/>
    </source>
</evidence>
<comment type="catalytic activity">
    <reaction evidence="13">
        <text>4-fumarylacetoacetate + H2O = acetoacetate + fumarate + H(+)</text>
        <dbReference type="Rhea" id="RHEA:10244"/>
        <dbReference type="ChEBI" id="CHEBI:13705"/>
        <dbReference type="ChEBI" id="CHEBI:15377"/>
        <dbReference type="ChEBI" id="CHEBI:15378"/>
        <dbReference type="ChEBI" id="CHEBI:18034"/>
        <dbReference type="ChEBI" id="CHEBI:29806"/>
        <dbReference type="EC" id="3.7.1.2"/>
    </reaction>
</comment>
<keyword evidence="17" id="KW-1185">Reference proteome</keyword>
<dbReference type="InterPro" id="IPR011234">
    <property type="entry name" value="Fumarylacetoacetase-like_C"/>
</dbReference>
<keyword evidence="6 12" id="KW-0106">Calcium</keyword>
<feature type="binding site" evidence="12">
    <location>
        <position position="234"/>
    </location>
    <ligand>
        <name>Mg(2+)</name>
        <dbReference type="ChEBI" id="CHEBI:18420"/>
    </ligand>
</feature>
<comment type="cofactor">
    <cofactor evidence="13">
        <name>Mg(2+)</name>
        <dbReference type="ChEBI" id="CHEBI:18420"/>
    </cofactor>
    <cofactor evidence="13">
        <name>Ca(2+)</name>
        <dbReference type="ChEBI" id="CHEBI:29108"/>
    </cofactor>
</comment>
<dbReference type="Pfam" id="PF09298">
    <property type="entry name" value="FAA_hydrolase_N"/>
    <property type="match status" value="1"/>
</dbReference>
<evidence type="ECO:0000256" key="2">
    <source>
        <dbReference type="ARBA" id="ARBA00010211"/>
    </source>
</evidence>
<dbReference type="GO" id="GO:1902000">
    <property type="term" value="P:homogentisate catabolic process"/>
    <property type="evidence" value="ECO:0007669"/>
    <property type="project" value="TreeGrafter"/>
</dbReference>
<feature type="binding site" evidence="12">
    <location>
        <position position="200"/>
    </location>
    <ligand>
        <name>Ca(2+)</name>
        <dbReference type="ChEBI" id="CHEBI:29108"/>
    </ligand>
</feature>
<evidence type="ECO:0000256" key="13">
    <source>
        <dbReference type="RuleBase" id="RU366008"/>
    </source>
</evidence>
<dbReference type="OrthoDB" id="9971669at2759"/>
<evidence type="ECO:0000259" key="15">
    <source>
        <dbReference type="Pfam" id="PF09298"/>
    </source>
</evidence>
<dbReference type="PANTHER" id="PTHR43069">
    <property type="entry name" value="FUMARYLACETOACETASE"/>
    <property type="match status" value="1"/>
</dbReference>
<evidence type="ECO:0000256" key="12">
    <source>
        <dbReference type="PIRSR" id="PIRSR605959-3"/>
    </source>
</evidence>
<proteinExistence type="inferred from homology"/>
<keyword evidence="9 13" id="KW-0585">Phenylalanine catabolism</keyword>
<comment type="caution">
    <text evidence="16">The sequence shown here is derived from an EMBL/GenBank/DDBJ whole genome shotgun (WGS) entry which is preliminary data.</text>
</comment>
<feature type="binding site" evidence="11">
    <location>
        <position position="349"/>
    </location>
    <ligand>
        <name>substrate</name>
    </ligand>
</feature>
<evidence type="ECO:0000256" key="8">
    <source>
        <dbReference type="ARBA" id="ARBA00022878"/>
    </source>
</evidence>
<dbReference type="GO" id="GO:0004334">
    <property type="term" value="F:fumarylacetoacetase activity"/>
    <property type="evidence" value="ECO:0007669"/>
    <property type="project" value="UniProtKB-UniRule"/>
</dbReference>
<gene>
    <name evidence="16" type="ORF">FGO68_gene3346</name>
</gene>
<protein>
    <recommendedName>
        <fullName evidence="3 13">Fumarylacetoacetase</fullName>
        <ecNumber evidence="3 13">3.7.1.2</ecNumber>
    </recommendedName>
    <alternativeName>
        <fullName evidence="13">Fumarylacetoacetate hydrolase</fullName>
    </alternativeName>
</protein>
<dbReference type="UniPathway" id="UPA00139">
    <property type="reaction ID" value="UER00341"/>
</dbReference>
<reference evidence="16" key="1">
    <citation type="submission" date="2019-06" db="EMBL/GenBank/DDBJ databases">
        <authorList>
            <person name="Zheng W."/>
        </authorList>
    </citation>
    <scope>NUCLEOTIDE SEQUENCE</scope>
    <source>
        <strain evidence="16">QDHG01</strain>
    </source>
</reference>
<keyword evidence="7 12" id="KW-0460">Magnesium</keyword>
<dbReference type="PANTHER" id="PTHR43069:SF2">
    <property type="entry name" value="FUMARYLACETOACETASE"/>
    <property type="match status" value="1"/>
</dbReference>
<dbReference type="NCBIfam" id="TIGR01266">
    <property type="entry name" value="fum_ac_acetase"/>
    <property type="match status" value="1"/>
</dbReference>
<evidence type="ECO:0000256" key="4">
    <source>
        <dbReference type="ARBA" id="ARBA00022723"/>
    </source>
</evidence>
<sequence>METTKQLTLRFASIIPYEESDPFPLENIPFGVFVNPNEQEAHCCTRVSSFVIDLALLENDRLIEADNVFRISSLNRFISKGKDYWLYVRKTLQQLLTRDNPNSLTPEQLAKYAFNSSDAKMHLPLKIGHFTDFSSSKNHAQNIAVMFKGKDGSLHNNFVHMPIAYHSRASSIVVSGGQIRRPKGQLRMGEWGATDKLDFELEIGTIIGNANKLGHPVKLQQAEDYIFGYTLLNDWSSRDILLWENVPLGPFNSKNFCTTISPWIITAIALSPFKHPLPPQDPQPLPYLHSPSNFTYHIDLSVSLSTGKTEQTILTSNFKNMYWSPTQQLTHHTVTGCNLQIGDILGSGTVSGKGPRECGSLFELSGGESIVLENGEERKFLHDGDIVTLRGQCKGEGYVIGFGECTGTVIPALDNSEYY</sequence>
<dbReference type="Gene3D" id="2.30.30.230">
    <property type="entry name" value="Fumarylacetoacetase, N-terminal domain"/>
    <property type="match status" value="1"/>
</dbReference>
<name>A0A8J8T1H0_HALGN</name>
<feature type="domain" description="Fumarylacetoacetase N-terminal" evidence="15">
    <location>
        <begin position="26"/>
        <end position="124"/>
    </location>
</feature>
<dbReference type="AlphaFoldDB" id="A0A8J8T1H0"/>
<evidence type="ECO:0000256" key="6">
    <source>
        <dbReference type="ARBA" id="ARBA00022837"/>
    </source>
</evidence>